<dbReference type="SUPFAM" id="SSF51445">
    <property type="entry name" value="(Trans)glycosidases"/>
    <property type="match status" value="1"/>
</dbReference>
<dbReference type="InterPro" id="IPR001764">
    <property type="entry name" value="Glyco_hydro_3_N"/>
</dbReference>
<dbReference type="AlphaFoldDB" id="A0A7C5AMP0"/>
<dbReference type="InterPro" id="IPR017853">
    <property type="entry name" value="GH"/>
</dbReference>
<evidence type="ECO:0000256" key="1">
    <source>
        <dbReference type="ARBA" id="ARBA00005336"/>
    </source>
</evidence>
<dbReference type="InterPro" id="IPR036962">
    <property type="entry name" value="Glyco_hydro_3_N_sf"/>
</dbReference>
<comment type="caution">
    <text evidence="5">The sequence shown here is derived from an EMBL/GenBank/DDBJ whole genome shotgun (WGS) entry which is preliminary data.</text>
</comment>
<evidence type="ECO:0000256" key="2">
    <source>
        <dbReference type="ARBA" id="ARBA00022801"/>
    </source>
</evidence>
<dbReference type="InterPro" id="IPR050226">
    <property type="entry name" value="NagZ_Beta-hexosaminidase"/>
</dbReference>
<protein>
    <submittedName>
        <fullName evidence="5">Beta-N-acetylhexosaminidase</fullName>
        <ecNumber evidence="5">3.2.1.52</ecNumber>
    </submittedName>
</protein>
<reference evidence="5" key="1">
    <citation type="journal article" date="2020" name="mSystems">
        <title>Genome- and Community-Level Interaction Insights into Carbon Utilization and Element Cycling Functions of Hydrothermarchaeota in Hydrothermal Sediment.</title>
        <authorList>
            <person name="Zhou Z."/>
            <person name="Liu Y."/>
            <person name="Xu W."/>
            <person name="Pan J."/>
            <person name="Luo Z.H."/>
            <person name="Li M."/>
        </authorList>
    </citation>
    <scope>NUCLEOTIDE SEQUENCE [LARGE SCALE GENOMIC DNA]</scope>
    <source>
        <strain evidence="5">SpSt-853</strain>
    </source>
</reference>
<gene>
    <name evidence="5" type="primary">nagZ</name>
    <name evidence="5" type="ORF">ENW48_09325</name>
</gene>
<dbReference type="GO" id="GO:0005975">
    <property type="term" value="P:carbohydrate metabolic process"/>
    <property type="evidence" value="ECO:0007669"/>
    <property type="project" value="InterPro"/>
</dbReference>
<evidence type="ECO:0000259" key="4">
    <source>
        <dbReference type="Pfam" id="PF00933"/>
    </source>
</evidence>
<proteinExistence type="inferred from homology"/>
<accession>A0A7C5AMP0</accession>
<sequence length="351" mass="38385">MAPGNARDEVGFFGRLLMVGLPGPRVDKVARELVRELRVAGFIFFARNLEGPEQVWHLTRELQKEALFLGDLPLLLAVDQEGGPVQRLKAPFTIIPAARKLGASATPDEVRLLAKTVARELALVGLNMNLAPVLDVARGPECPQWERSFGPEPERVAAFGVGALQGYRAGGVIPVAKHFPGLGDTDRDSHEVLPTAQNPDPCRETDLFPFRRALAAGAPAVMTAHLKVPAWDIRPATLSQVALTDWLRRRLGFQGVIMTDDLEMGAIARDWPLFEAACQALAAGADLLLICNNWQAAFDTGERLRKETKLADRAQEAAARLARLRKSISPVLPDLKTIREYFARPTQPPAP</sequence>
<organism evidence="5">
    <name type="scientific">Desulfobacca acetoxidans</name>
    <dbReference type="NCBI Taxonomy" id="60893"/>
    <lineage>
        <taxon>Bacteria</taxon>
        <taxon>Pseudomonadati</taxon>
        <taxon>Thermodesulfobacteriota</taxon>
        <taxon>Desulfobaccia</taxon>
        <taxon>Desulfobaccales</taxon>
        <taxon>Desulfobaccaceae</taxon>
        <taxon>Desulfobacca</taxon>
    </lineage>
</organism>
<dbReference type="GO" id="GO:0009254">
    <property type="term" value="P:peptidoglycan turnover"/>
    <property type="evidence" value="ECO:0007669"/>
    <property type="project" value="TreeGrafter"/>
</dbReference>
<dbReference type="NCBIfam" id="NF003740">
    <property type="entry name" value="PRK05337.1"/>
    <property type="match status" value="1"/>
</dbReference>
<dbReference type="PANTHER" id="PTHR30480:SF16">
    <property type="entry name" value="GLYCOSIDE HYDROLASE FAMILY 3 DOMAIN PROTEIN"/>
    <property type="match status" value="1"/>
</dbReference>
<evidence type="ECO:0000256" key="3">
    <source>
        <dbReference type="ARBA" id="ARBA00023295"/>
    </source>
</evidence>
<feature type="domain" description="Glycoside hydrolase family 3 N-terminal" evidence="4">
    <location>
        <begin position="15"/>
        <end position="320"/>
    </location>
</feature>
<evidence type="ECO:0000313" key="5">
    <source>
        <dbReference type="EMBL" id="HGZ12407.1"/>
    </source>
</evidence>
<keyword evidence="2 5" id="KW-0378">Hydrolase</keyword>
<dbReference type="Gene3D" id="3.20.20.300">
    <property type="entry name" value="Glycoside hydrolase, family 3, N-terminal domain"/>
    <property type="match status" value="1"/>
</dbReference>
<name>A0A7C5AMP0_9BACT</name>
<dbReference type="EMBL" id="DTKJ01000061">
    <property type="protein sequence ID" value="HGZ12407.1"/>
    <property type="molecule type" value="Genomic_DNA"/>
</dbReference>
<dbReference type="PANTHER" id="PTHR30480">
    <property type="entry name" value="BETA-HEXOSAMINIDASE-RELATED"/>
    <property type="match status" value="1"/>
</dbReference>
<dbReference type="GO" id="GO:0004563">
    <property type="term" value="F:beta-N-acetylhexosaminidase activity"/>
    <property type="evidence" value="ECO:0007669"/>
    <property type="project" value="UniProtKB-EC"/>
</dbReference>
<dbReference type="EC" id="3.2.1.52" evidence="5"/>
<comment type="similarity">
    <text evidence="1">Belongs to the glycosyl hydrolase 3 family.</text>
</comment>
<dbReference type="Pfam" id="PF00933">
    <property type="entry name" value="Glyco_hydro_3"/>
    <property type="match status" value="1"/>
</dbReference>
<keyword evidence="3 5" id="KW-0326">Glycosidase</keyword>